<feature type="compositionally biased region" description="Polar residues" evidence="1">
    <location>
        <begin position="1135"/>
        <end position="1144"/>
    </location>
</feature>
<feature type="compositionally biased region" description="Basic and acidic residues" evidence="1">
    <location>
        <begin position="1418"/>
        <end position="1430"/>
    </location>
</feature>
<feature type="region of interest" description="Disordered" evidence="1">
    <location>
        <begin position="939"/>
        <end position="998"/>
    </location>
</feature>
<feature type="region of interest" description="Disordered" evidence="1">
    <location>
        <begin position="512"/>
        <end position="542"/>
    </location>
</feature>
<feature type="compositionally biased region" description="Polar residues" evidence="1">
    <location>
        <begin position="633"/>
        <end position="645"/>
    </location>
</feature>
<feature type="region of interest" description="Disordered" evidence="1">
    <location>
        <begin position="633"/>
        <end position="926"/>
    </location>
</feature>
<feature type="compositionally biased region" description="Polar residues" evidence="1">
    <location>
        <begin position="173"/>
        <end position="190"/>
    </location>
</feature>
<feature type="compositionally biased region" description="Polar residues" evidence="1">
    <location>
        <begin position="915"/>
        <end position="926"/>
    </location>
</feature>
<sequence length="1763" mass="199036">MEEDAGIKAPVTRLRRRISVEQSEESKSPALNTPTKKRGGRRTAKPDLELIDEKTPDNATTKKTTKKAPIKDMIDTIEEKPVTPSRRSTRIKSNTSIVSETALAIDSPRAKRAARRLSQVGSDSEAPTTPVRQTRRTRKDSASSVEKVDAPSSTKPALQITDVIIEEPENNTRKSSGGTNETNISPTNIRKSPRLQGKAKKNNPDNEKENIVQTVPQIQIEQIKNTTHESKDKQSTEVKDSQKNRLSSATSDLIKKLKTEHQVKALSIILNKSTSSIETQLKKKPERKRTKSCTTLTVSNEDYFYSDNEDMKKKLREKNKERISLDQTSKLNSGDGLNTSLVQNIADKSISKKKKKNSNCFVIENIDTSLIDINNKSVDRKNDKNSSVNLNNSQNKKVYETSKLFEKEPSANIHTMVLIEDDSDTNSGKVNIQNRYDHEDQCVPVVHYAKQLEKENSPISMSSEKVSNIVNKPTDGGTVNDSCEPMDVDETIPEGLLISEIKDNDVNTSSPAVLLDKSQSKDQLNVSKRKSSLSQNLNKSENENKSTLILSQLRDTSTDINNVTKSLQNKNTILLKTSDDLNTTLENDVNKRNLSLNYVTTSTPLQQKKMANLVNINTSIIASNNDRKEVVTNECNQSKNENKVSNVVEDDTSKNKLDLNNSVSPNNKSNNEIDKSASKSVHSSTTEDSEEESLNHESKNQKNKSNSFNKTPNQSNTLKNTDSDNESAQLDDESHETSNLFDDEAEDAGDYESGDSLDENERQYLKENEIMETGETLSSENELSNDSDYEKDSFVVSSAEEDNELLEGSEDDLSMSDNELKMTAKSKKKFNERKMKEQKKASREMFESRHKLNKSSEKGNLKKRKQEQQFSSESEDEVEIKTKKHNRMRFDSSQELSLLEDKKKEKLTNKKSNRLSESIGNDNENEITVCNESLKETDPLSANVKEEPKTPQKGDASIAFINTNNDPNLESDLTKTQTQIQDPLKDSMAEDESISSDGENIIQNYDSVLEGLNKTNKTKSKASDISLNIDKKQKKNKNTAIVDELNLTQVKCAKKPKNKNQQKQKENIAENKTTKLDIDDEASSHSIDLHLLFSEDSNSSDNIQNKHNTSSSNKEHFIPLKRTEGKTNIKENMETNIDQSETSFNENYNKKNKKDNSISISPEDTDENGKSFFIDTEGALNNSVNKSISKSKKKKMSLEKHDNMDSDSNEIATEKDENLHVEVADENSDSDAPIDVPIKKEKRISKATDNTVEDQETETDFGIDSCTSITKTPKSEKKKKKKSRDSQILAEKENINEDSSENIKEDSLNVSRSRVKKKKSICETNELIENDSTNQANDKSLLKTPSSNKKNKHNTSSKQQEQEDENNIPFNMSFSETTTSAKKKNLSETSEDNQNESKEESLHLSIFKTPGSQKKKKISEPQEMEQRENVFELSLNNTKVKTPSSQNKLKATDSQELRPIENEEHNISFGSAKKSKKTSLTSFVIETPLLSSTSAGPSESNDTSANKRKRKSRNTQEKTDEDVDTCKEANDSLIGSQKKKRKISQNEDIISIAEPTLEEQHLKTHNVSKEKKFKKERQNVIINTDVPKLSKNNKRKQRDEDEGHNKVSKVIKQNSFDKVHVPRLPISILKQLDDKPQQIPTPKKPKVISTTEFAVVEAKKRKNKPSYYLEESVYLNDDEAVDKKRKKRLQKPKVLPFVPTALTSASGYTSNFKVNVIPSEIKFVAQSNVISNFKEDYLFHKKIKRQGTYELYKRNRNIKISKF</sequence>
<feature type="compositionally biased region" description="Basic and acidic residues" evidence="1">
    <location>
        <begin position="1514"/>
        <end position="1528"/>
    </location>
</feature>
<feature type="compositionally biased region" description="Basic and acidic residues" evidence="1">
    <location>
        <begin position="899"/>
        <end position="908"/>
    </location>
</feature>
<evidence type="ECO:0008006" key="4">
    <source>
        <dbReference type="Google" id="ProtNLM"/>
    </source>
</evidence>
<feature type="compositionally biased region" description="Basic and acidic residues" evidence="1">
    <location>
        <begin position="1063"/>
        <end position="1077"/>
    </location>
</feature>
<dbReference type="EMBL" id="CAKOGL010000030">
    <property type="protein sequence ID" value="CAH2107109.1"/>
    <property type="molecule type" value="Genomic_DNA"/>
</dbReference>
<feature type="compositionally biased region" description="Basic and acidic residues" evidence="1">
    <location>
        <begin position="226"/>
        <end position="243"/>
    </location>
</feature>
<feature type="compositionally biased region" description="Basic and acidic residues" evidence="1">
    <location>
        <begin position="1450"/>
        <end position="1466"/>
    </location>
</feature>
<evidence type="ECO:0000313" key="2">
    <source>
        <dbReference type="EMBL" id="CAH2107109.1"/>
    </source>
</evidence>
<evidence type="ECO:0000256" key="1">
    <source>
        <dbReference type="SAM" id="MobiDB-lite"/>
    </source>
</evidence>
<proteinExistence type="predicted"/>
<feature type="compositionally biased region" description="Acidic residues" evidence="1">
    <location>
        <begin position="1251"/>
        <end position="1261"/>
    </location>
</feature>
<feature type="compositionally biased region" description="Basic and acidic residues" evidence="1">
    <location>
        <begin position="759"/>
        <end position="769"/>
    </location>
</feature>
<feature type="compositionally biased region" description="Polar residues" evidence="1">
    <location>
        <begin position="1368"/>
        <end position="1380"/>
    </location>
</feature>
<protein>
    <recommendedName>
        <fullName evidence="4">Protein slender lobes</fullName>
    </recommendedName>
</protein>
<evidence type="ECO:0000313" key="3">
    <source>
        <dbReference type="Proteomes" id="UP001153954"/>
    </source>
</evidence>
<dbReference type="Proteomes" id="UP001153954">
    <property type="component" value="Unassembled WGS sequence"/>
</dbReference>
<feature type="compositionally biased region" description="Basic and acidic residues" evidence="1">
    <location>
        <begin position="1212"/>
        <end position="1223"/>
    </location>
</feature>
<accession>A0AAU9V6X2</accession>
<feature type="region of interest" description="Disordered" evidence="1">
    <location>
        <begin position="1"/>
        <end position="249"/>
    </location>
</feature>
<feature type="compositionally biased region" description="Polar residues" evidence="1">
    <location>
        <begin position="1434"/>
        <end position="1449"/>
    </location>
</feature>
<feature type="compositionally biased region" description="Basic residues" evidence="1">
    <location>
        <begin position="1052"/>
        <end position="1062"/>
    </location>
</feature>
<feature type="compositionally biased region" description="Basic and acidic residues" evidence="1">
    <location>
        <begin position="1290"/>
        <end position="1307"/>
    </location>
</feature>
<feature type="region of interest" description="Disordered" evidence="1">
    <location>
        <begin position="1584"/>
        <end position="1607"/>
    </location>
</feature>
<feature type="compositionally biased region" description="Polar residues" evidence="1">
    <location>
        <begin position="211"/>
        <end position="225"/>
    </location>
</feature>
<feature type="compositionally biased region" description="Low complexity" evidence="1">
    <location>
        <begin position="660"/>
        <end position="670"/>
    </location>
</feature>
<feature type="compositionally biased region" description="Polar residues" evidence="1">
    <location>
        <begin position="521"/>
        <end position="542"/>
    </location>
</feature>
<feature type="compositionally biased region" description="Basic and acidic residues" evidence="1">
    <location>
        <begin position="939"/>
        <end position="952"/>
    </location>
</feature>
<feature type="compositionally biased region" description="Acidic residues" evidence="1">
    <location>
        <begin position="799"/>
        <end position="814"/>
    </location>
</feature>
<feature type="compositionally biased region" description="Acidic residues" evidence="1">
    <location>
        <begin position="741"/>
        <end position="758"/>
    </location>
</feature>
<keyword evidence="3" id="KW-1185">Reference proteome</keyword>
<name>A0AAU9V6X2_EUPED</name>
<feature type="region of interest" description="Disordered" evidence="1">
    <location>
        <begin position="1052"/>
        <end position="1081"/>
    </location>
</feature>
<feature type="compositionally biased region" description="Basic residues" evidence="1">
    <location>
        <begin position="191"/>
        <end position="201"/>
    </location>
</feature>
<comment type="caution">
    <text evidence="2">The sequence shown here is derived from an EMBL/GenBank/DDBJ whole genome shotgun (WGS) entry which is preliminary data.</text>
</comment>
<feature type="region of interest" description="Disordered" evidence="1">
    <location>
        <begin position="1135"/>
        <end position="1528"/>
    </location>
</feature>
<feature type="compositionally biased region" description="Acidic residues" evidence="1">
    <location>
        <begin position="723"/>
        <end position="734"/>
    </location>
</feature>
<organism evidence="2 3">
    <name type="scientific">Euphydryas editha</name>
    <name type="common">Edith's checkerspot</name>
    <dbReference type="NCBI Taxonomy" id="104508"/>
    <lineage>
        <taxon>Eukaryota</taxon>
        <taxon>Metazoa</taxon>
        <taxon>Ecdysozoa</taxon>
        <taxon>Arthropoda</taxon>
        <taxon>Hexapoda</taxon>
        <taxon>Insecta</taxon>
        <taxon>Pterygota</taxon>
        <taxon>Neoptera</taxon>
        <taxon>Endopterygota</taxon>
        <taxon>Lepidoptera</taxon>
        <taxon>Glossata</taxon>
        <taxon>Ditrysia</taxon>
        <taxon>Papilionoidea</taxon>
        <taxon>Nymphalidae</taxon>
        <taxon>Nymphalinae</taxon>
        <taxon>Euphydryas</taxon>
    </lineage>
</organism>
<reference evidence="2" key="1">
    <citation type="submission" date="2022-03" db="EMBL/GenBank/DDBJ databases">
        <authorList>
            <person name="Tunstrom K."/>
        </authorList>
    </citation>
    <scope>NUCLEOTIDE SEQUENCE</scope>
</reference>
<feature type="compositionally biased region" description="Basic and acidic residues" evidence="1">
    <location>
        <begin position="69"/>
        <end position="81"/>
    </location>
</feature>
<feature type="compositionally biased region" description="Polar residues" evidence="1">
    <location>
        <begin position="711"/>
        <end position="720"/>
    </location>
</feature>
<feature type="compositionally biased region" description="Basic and acidic residues" evidence="1">
    <location>
        <begin position="44"/>
        <end position="56"/>
    </location>
</feature>
<gene>
    <name evidence="2" type="ORF">EEDITHA_LOCUS21167</name>
</gene>
<feature type="compositionally biased region" description="Basic and acidic residues" evidence="1">
    <location>
        <begin position="832"/>
        <end position="860"/>
    </location>
</feature>
<feature type="compositionally biased region" description="Polar residues" evidence="1">
    <location>
        <begin position="1489"/>
        <end position="1504"/>
    </location>
</feature>